<name>A0A319DU73_ASPSB</name>
<evidence type="ECO:0000256" key="2">
    <source>
        <dbReference type="SAM" id="MobiDB-lite"/>
    </source>
</evidence>
<keyword evidence="4" id="KW-1185">Reference proteome</keyword>
<sequence length="134" mass="14323">MASKKKSVAAAPSGVKKRSQKQKKTKTAAPAPAPAPAPAVRPPPPSRAELAAAEGQKAGVSVPEGLLPAPRVLTPGQLLRRQELKTEVETKKQAERRLREEKKAIKEQLNAVCTAHQASVLSLQKSIRELKTLS</sequence>
<dbReference type="Proteomes" id="UP000248423">
    <property type="component" value="Unassembled WGS sequence"/>
</dbReference>
<gene>
    <name evidence="3" type="ORF">BO78DRAFT_436208</name>
</gene>
<proteinExistence type="predicted"/>
<protein>
    <submittedName>
        <fullName evidence="3">Uncharacterized protein</fullName>
    </submittedName>
</protein>
<keyword evidence="1" id="KW-0175">Coiled coil</keyword>
<feature type="region of interest" description="Disordered" evidence="2">
    <location>
        <begin position="1"/>
        <end position="70"/>
    </location>
</feature>
<evidence type="ECO:0000256" key="1">
    <source>
        <dbReference type="SAM" id="Coils"/>
    </source>
</evidence>
<accession>A0A319DU73</accession>
<dbReference type="VEuPathDB" id="FungiDB:BO78DRAFT_436208"/>
<organism evidence="3 4">
    <name type="scientific">Aspergillus sclerotiicarbonarius (strain CBS 121057 / IBT 28362)</name>
    <dbReference type="NCBI Taxonomy" id="1448318"/>
    <lineage>
        <taxon>Eukaryota</taxon>
        <taxon>Fungi</taxon>
        <taxon>Dikarya</taxon>
        <taxon>Ascomycota</taxon>
        <taxon>Pezizomycotina</taxon>
        <taxon>Eurotiomycetes</taxon>
        <taxon>Eurotiomycetidae</taxon>
        <taxon>Eurotiales</taxon>
        <taxon>Aspergillaceae</taxon>
        <taxon>Aspergillus</taxon>
        <taxon>Aspergillus subgen. Circumdati</taxon>
    </lineage>
</organism>
<reference evidence="3 4" key="1">
    <citation type="submission" date="2018-02" db="EMBL/GenBank/DDBJ databases">
        <title>The genomes of Aspergillus section Nigri reveals drivers in fungal speciation.</title>
        <authorList>
            <consortium name="DOE Joint Genome Institute"/>
            <person name="Vesth T.C."/>
            <person name="Nybo J."/>
            <person name="Theobald S."/>
            <person name="Brandl J."/>
            <person name="Frisvad J.C."/>
            <person name="Nielsen K.F."/>
            <person name="Lyhne E.K."/>
            <person name="Kogle M.E."/>
            <person name="Kuo A."/>
            <person name="Riley R."/>
            <person name="Clum A."/>
            <person name="Nolan M."/>
            <person name="Lipzen A."/>
            <person name="Salamov A."/>
            <person name="Henrissat B."/>
            <person name="Wiebenga A."/>
            <person name="De vries R.P."/>
            <person name="Grigoriev I.V."/>
            <person name="Mortensen U.H."/>
            <person name="Andersen M.R."/>
            <person name="Baker S.E."/>
        </authorList>
    </citation>
    <scope>NUCLEOTIDE SEQUENCE [LARGE SCALE GENOMIC DNA]</scope>
    <source>
        <strain evidence="3 4">CBS 121057</strain>
    </source>
</reference>
<feature type="compositionally biased region" description="Pro residues" evidence="2">
    <location>
        <begin position="31"/>
        <end position="46"/>
    </location>
</feature>
<evidence type="ECO:0000313" key="3">
    <source>
        <dbReference type="EMBL" id="PYI01301.1"/>
    </source>
</evidence>
<evidence type="ECO:0000313" key="4">
    <source>
        <dbReference type="Proteomes" id="UP000248423"/>
    </source>
</evidence>
<feature type="coiled-coil region" evidence="1">
    <location>
        <begin position="81"/>
        <end position="111"/>
    </location>
</feature>
<dbReference type="AlphaFoldDB" id="A0A319DU73"/>
<dbReference type="OrthoDB" id="10620077at2759"/>
<dbReference type="EMBL" id="KZ826419">
    <property type="protein sequence ID" value="PYI01301.1"/>
    <property type="molecule type" value="Genomic_DNA"/>
</dbReference>
<feature type="compositionally biased region" description="Basic residues" evidence="2">
    <location>
        <begin position="15"/>
        <end position="26"/>
    </location>
</feature>